<feature type="transmembrane region" description="Helical" evidence="6">
    <location>
        <begin position="108"/>
        <end position="129"/>
    </location>
</feature>
<dbReference type="InterPro" id="IPR004752">
    <property type="entry name" value="AmpG_permease/AT-1"/>
</dbReference>
<dbReference type="Pfam" id="PF07690">
    <property type="entry name" value="MFS_1"/>
    <property type="match status" value="1"/>
</dbReference>
<dbReference type="PANTHER" id="PTHR12778">
    <property type="entry name" value="SOLUTE CARRIER FAMILY 33 ACETYL-COA TRANSPORTER -RELATED"/>
    <property type="match status" value="1"/>
</dbReference>
<evidence type="ECO:0000256" key="4">
    <source>
        <dbReference type="ARBA" id="ARBA00022989"/>
    </source>
</evidence>
<accession>A0ABU9D3X3</accession>
<comment type="caution">
    <text evidence="7">The sequence shown here is derived from an EMBL/GenBank/DDBJ whole genome shotgun (WGS) entry which is preliminary data.</text>
</comment>
<protein>
    <submittedName>
        <fullName evidence="7">MFS transporter</fullName>
    </submittedName>
</protein>
<feature type="transmembrane region" description="Helical" evidence="6">
    <location>
        <begin position="289"/>
        <end position="309"/>
    </location>
</feature>
<dbReference type="SUPFAM" id="SSF103473">
    <property type="entry name" value="MFS general substrate transporter"/>
    <property type="match status" value="1"/>
</dbReference>
<dbReference type="RefSeq" id="WP_341369331.1">
    <property type="nucleotide sequence ID" value="NZ_JBBPCO010000001.1"/>
</dbReference>
<name>A0ABU9D3X3_9PROT</name>
<dbReference type="InterPro" id="IPR011701">
    <property type="entry name" value="MFS"/>
</dbReference>
<feature type="transmembrane region" description="Helical" evidence="6">
    <location>
        <begin position="41"/>
        <end position="62"/>
    </location>
</feature>
<comment type="subcellular location">
    <subcellularLocation>
        <location evidence="1">Membrane</location>
        <topology evidence="1">Multi-pass membrane protein</topology>
    </subcellularLocation>
</comment>
<proteinExistence type="predicted"/>
<dbReference type="Proteomes" id="UP001446205">
    <property type="component" value="Unassembled WGS sequence"/>
</dbReference>
<keyword evidence="3 6" id="KW-0812">Transmembrane</keyword>
<keyword evidence="8" id="KW-1185">Reference proteome</keyword>
<evidence type="ECO:0000256" key="3">
    <source>
        <dbReference type="ARBA" id="ARBA00022692"/>
    </source>
</evidence>
<gene>
    <name evidence="7" type="ORF">WOB96_00670</name>
</gene>
<feature type="transmembrane region" description="Helical" evidence="6">
    <location>
        <begin position="174"/>
        <end position="195"/>
    </location>
</feature>
<dbReference type="Gene3D" id="1.20.1250.20">
    <property type="entry name" value="MFS general substrate transporter like domains"/>
    <property type="match status" value="1"/>
</dbReference>
<feature type="transmembrane region" description="Helical" evidence="6">
    <location>
        <begin position="315"/>
        <end position="340"/>
    </location>
</feature>
<evidence type="ECO:0000256" key="5">
    <source>
        <dbReference type="ARBA" id="ARBA00023136"/>
    </source>
</evidence>
<feature type="transmembrane region" description="Helical" evidence="6">
    <location>
        <begin position="223"/>
        <end position="248"/>
    </location>
</feature>
<feature type="transmembrane region" description="Helical" evidence="6">
    <location>
        <begin position="379"/>
        <end position="399"/>
    </location>
</feature>
<dbReference type="EMBL" id="JBBPCO010000001">
    <property type="protein sequence ID" value="MEK8088265.1"/>
    <property type="molecule type" value="Genomic_DNA"/>
</dbReference>
<evidence type="ECO:0000313" key="7">
    <source>
        <dbReference type="EMBL" id="MEK8088265.1"/>
    </source>
</evidence>
<keyword evidence="5 6" id="KW-0472">Membrane</keyword>
<feature type="transmembrane region" description="Helical" evidence="6">
    <location>
        <begin position="83"/>
        <end position="102"/>
    </location>
</feature>
<feature type="transmembrane region" description="Helical" evidence="6">
    <location>
        <begin position="352"/>
        <end position="373"/>
    </location>
</feature>
<feature type="transmembrane region" description="Helical" evidence="6">
    <location>
        <begin position="150"/>
        <end position="168"/>
    </location>
</feature>
<evidence type="ECO:0000256" key="2">
    <source>
        <dbReference type="ARBA" id="ARBA00022448"/>
    </source>
</evidence>
<evidence type="ECO:0000313" key="8">
    <source>
        <dbReference type="Proteomes" id="UP001446205"/>
    </source>
</evidence>
<sequence>MSSTAASVDATTPQRGRTVIWALSTYFAQGLPYSIVHQMSAQFFTAAGASLQAIGLTSLYGLAWNLKFLWSPLVDLISTKKSWIIGIELLLAAVVAMLAWPAQGSFDLALAAKIFLVVAFLAATHDIAIDGYYIQSLDDADQAAYSGLRVAAYRVALLVGNGALVVLAGKVSWMIAFLAAAGILALLALMHKLILPPVPASVRQVGGSVLRDAFFSYLRQPHIWMVLGFILLFRAGDAMMFAMSTPLLKELGYDTAARGFLSGTVGTLAGIGGALLGGALISRHGLRRTFFPFALVQSLAIPAYAWMAYVEPGFWGVAFVVGFEQLAAGFGTAALMVFLMQRCQGDYQATHFAIGSALMSVAATFAGSASGFIADSVGFTVFFWFAFALSWPGVILAGLMPARVHHG</sequence>
<evidence type="ECO:0000256" key="6">
    <source>
        <dbReference type="SAM" id="Phobius"/>
    </source>
</evidence>
<reference evidence="7 8" key="1">
    <citation type="submission" date="2024-04" db="EMBL/GenBank/DDBJ databases">
        <authorList>
            <person name="Abashina T."/>
            <person name="Shaikin A."/>
        </authorList>
    </citation>
    <scope>NUCLEOTIDE SEQUENCE [LARGE SCALE GENOMIC DNA]</scope>
    <source>
        <strain evidence="7 8">AAFK</strain>
    </source>
</reference>
<feature type="transmembrane region" description="Helical" evidence="6">
    <location>
        <begin position="260"/>
        <end position="282"/>
    </location>
</feature>
<keyword evidence="4 6" id="KW-1133">Transmembrane helix</keyword>
<dbReference type="PANTHER" id="PTHR12778:SF10">
    <property type="entry name" value="MAJOR FACILITATOR SUPERFAMILY DOMAIN-CONTAINING PROTEIN 3"/>
    <property type="match status" value="1"/>
</dbReference>
<organism evidence="7 8">
    <name type="scientific">Thermithiobacillus plumbiphilus</name>
    <dbReference type="NCBI Taxonomy" id="1729899"/>
    <lineage>
        <taxon>Bacteria</taxon>
        <taxon>Pseudomonadati</taxon>
        <taxon>Pseudomonadota</taxon>
        <taxon>Acidithiobacillia</taxon>
        <taxon>Acidithiobacillales</taxon>
        <taxon>Thermithiobacillaceae</taxon>
        <taxon>Thermithiobacillus</taxon>
    </lineage>
</organism>
<dbReference type="InterPro" id="IPR036259">
    <property type="entry name" value="MFS_trans_sf"/>
</dbReference>
<evidence type="ECO:0000256" key="1">
    <source>
        <dbReference type="ARBA" id="ARBA00004141"/>
    </source>
</evidence>
<keyword evidence="2" id="KW-0813">Transport</keyword>